<feature type="compositionally biased region" description="Pro residues" evidence="1">
    <location>
        <begin position="338"/>
        <end position="347"/>
    </location>
</feature>
<keyword evidence="2" id="KW-0732">Signal</keyword>
<comment type="caution">
    <text evidence="3">The sequence shown here is derived from an EMBL/GenBank/DDBJ whole genome shotgun (WGS) entry which is preliminary data.</text>
</comment>
<feature type="region of interest" description="Disordered" evidence="1">
    <location>
        <begin position="250"/>
        <end position="401"/>
    </location>
</feature>
<dbReference type="RefSeq" id="WP_207362584.1">
    <property type="nucleotide sequence ID" value="NZ_JAFMYV010000001.1"/>
</dbReference>
<dbReference type="AlphaFoldDB" id="A0A939GAX1"/>
<organism evidence="3 4">
    <name type="scientific">Fibrella rubiginis</name>
    <dbReference type="NCBI Taxonomy" id="2817060"/>
    <lineage>
        <taxon>Bacteria</taxon>
        <taxon>Pseudomonadati</taxon>
        <taxon>Bacteroidota</taxon>
        <taxon>Cytophagia</taxon>
        <taxon>Cytophagales</taxon>
        <taxon>Spirosomataceae</taxon>
        <taxon>Fibrella</taxon>
    </lineage>
</organism>
<sequence length="507" mass="53483">MKTITTLLLTVIAMAATAQTPSQEPTGIEKGTLGMTKATLEFLATDQKTFPAAKKTVCTDCNTYADLSMFIKDNNLKKADVLVNDIKKHSLKLNDEFAADAFTSEGAVLDSLRKYVINRITSGSERQHRTKLASFSAYQTKMMALAGGQNPEKAVAEQAGATDEADSETPPANDTAAPSSGGGSTWPLWVLSVLSLMGVGYLYWQLMQSGKGGAKADTSALETQLAGLQDDNRRLNMMLSELSNRLTMVEKRQTTASRPGEPNRPADLNRPADRMQPGINPAASANQPRQPQPGGPMGNNPVNPGNVPNTSASPAQQPPAQATNQPGASMAGPSALRPTPPVTPPPSQREAEPMAGTTNPASIPLSVTPPPTAPVSQAPQPVAATPVVPPPVTPPAPPAAPTRLFARTADLGNGFSVSGLLDHAERGTVYELELTSPQTALFNVSNAPDAQQVAMSDPYSYLSDACLYENQPNTQSGTARIQTIAPGKLVLQGDKWQITEKARIGFV</sequence>
<gene>
    <name evidence="3" type="ORF">J2I47_00490</name>
</gene>
<accession>A0A939GAX1</accession>
<evidence type="ECO:0000313" key="4">
    <source>
        <dbReference type="Proteomes" id="UP000664034"/>
    </source>
</evidence>
<reference evidence="3" key="1">
    <citation type="submission" date="2021-03" db="EMBL/GenBank/DDBJ databases">
        <title>Fibrella sp. HMF5335 genome sequencing and assembly.</title>
        <authorList>
            <person name="Kang H."/>
            <person name="Kim H."/>
            <person name="Bae S."/>
            <person name="Joh K."/>
        </authorList>
    </citation>
    <scope>NUCLEOTIDE SEQUENCE</scope>
    <source>
        <strain evidence="3">HMF5335</strain>
    </source>
</reference>
<feature type="compositionally biased region" description="Pro residues" evidence="1">
    <location>
        <begin position="387"/>
        <end position="400"/>
    </location>
</feature>
<proteinExistence type="predicted"/>
<name>A0A939GAX1_9BACT</name>
<feature type="compositionally biased region" description="Low complexity" evidence="1">
    <location>
        <begin position="298"/>
        <end position="326"/>
    </location>
</feature>
<protein>
    <submittedName>
        <fullName evidence="3">Uncharacterized protein</fullName>
    </submittedName>
</protein>
<dbReference type="EMBL" id="JAFMYV010000001">
    <property type="protein sequence ID" value="MBO0935011.1"/>
    <property type="molecule type" value="Genomic_DNA"/>
</dbReference>
<keyword evidence="4" id="KW-1185">Reference proteome</keyword>
<feature type="compositionally biased region" description="Low complexity" evidence="1">
    <location>
        <begin position="374"/>
        <end position="386"/>
    </location>
</feature>
<feature type="signal peptide" evidence="2">
    <location>
        <begin position="1"/>
        <end position="18"/>
    </location>
</feature>
<evidence type="ECO:0000313" key="3">
    <source>
        <dbReference type="EMBL" id="MBO0935011.1"/>
    </source>
</evidence>
<evidence type="ECO:0000256" key="1">
    <source>
        <dbReference type="SAM" id="MobiDB-lite"/>
    </source>
</evidence>
<dbReference type="Proteomes" id="UP000664034">
    <property type="component" value="Unassembled WGS sequence"/>
</dbReference>
<feature type="chain" id="PRO_5037358833" evidence="2">
    <location>
        <begin position="19"/>
        <end position="507"/>
    </location>
</feature>
<feature type="region of interest" description="Disordered" evidence="1">
    <location>
        <begin position="149"/>
        <end position="182"/>
    </location>
</feature>
<evidence type="ECO:0000256" key="2">
    <source>
        <dbReference type="SAM" id="SignalP"/>
    </source>
</evidence>